<dbReference type="EMBL" id="MAIC01000012">
    <property type="protein sequence ID" value="OPB77767.1"/>
    <property type="molecule type" value="Genomic_DNA"/>
</dbReference>
<proteinExistence type="predicted"/>
<name>A0AAJ3TPM0_9FLAO</name>
<evidence type="ECO:0000313" key="1">
    <source>
        <dbReference type="EMBL" id="OPB77767.1"/>
    </source>
</evidence>
<evidence type="ECO:0000313" key="2">
    <source>
        <dbReference type="Proteomes" id="UP000190816"/>
    </source>
</evidence>
<dbReference type="KEGG" id="ego:BBD34_08970"/>
<dbReference type="Proteomes" id="UP000190816">
    <property type="component" value="Unassembled WGS sequence"/>
</dbReference>
<reference evidence="1 2" key="1">
    <citation type="submission" date="2016-06" db="EMBL/GenBank/DDBJ databases">
        <authorList>
            <person name="Nicholson A.C."/>
        </authorList>
    </citation>
    <scope>NUCLEOTIDE SEQUENCE [LARGE SCALE GENOMIC DNA]</scope>
    <source>
        <strain evidence="1 2">G4123</strain>
    </source>
</reference>
<accession>A0AAJ3TPM0</accession>
<gene>
    <name evidence="1" type="ORF">BAY32_02345</name>
</gene>
<protein>
    <submittedName>
        <fullName evidence="1">Uncharacterized protein</fullName>
    </submittedName>
</protein>
<organism evidence="1 2">
    <name type="scientific">Elizabethkingia ursingii</name>
    <dbReference type="NCBI Taxonomy" id="1756150"/>
    <lineage>
        <taxon>Bacteria</taxon>
        <taxon>Pseudomonadati</taxon>
        <taxon>Bacteroidota</taxon>
        <taxon>Flavobacteriia</taxon>
        <taxon>Flavobacteriales</taxon>
        <taxon>Weeksellaceae</taxon>
        <taxon>Elizabethkingia</taxon>
    </lineage>
</organism>
<dbReference type="AlphaFoldDB" id="A0AAJ3TPM0"/>
<sequence length="81" mass="9432">MGTSCIESGFIVTSYTNRRDCAHKETVMRARHNKNIFFILRKNLCRFDDVSCKKLKLSILVIDKYMMDGFEFGIICLNFAI</sequence>
<comment type="caution">
    <text evidence="1">The sequence shown here is derived from an EMBL/GenBank/DDBJ whole genome shotgun (WGS) entry which is preliminary data.</text>
</comment>